<comment type="caution">
    <text evidence="12">The sequence shown here is derived from an EMBL/GenBank/DDBJ whole genome shotgun (WGS) entry which is preliminary data.</text>
</comment>
<organism evidence="12 13">
    <name type="scientific">Candidatus Woesebacteria bacterium RIFCSPLOWO2_01_FULL_39_21</name>
    <dbReference type="NCBI Taxonomy" id="1802519"/>
    <lineage>
        <taxon>Bacteria</taxon>
        <taxon>Candidatus Woeseibacteriota</taxon>
    </lineage>
</organism>
<dbReference type="InterPro" id="IPR008991">
    <property type="entry name" value="Translation_prot_SH3-like_sf"/>
</dbReference>
<name>A0A1F8BKD3_9BACT</name>
<dbReference type="SMART" id="SM00841">
    <property type="entry name" value="Elong-fact-P_C"/>
    <property type="match status" value="1"/>
</dbReference>
<dbReference type="SUPFAM" id="SSF50104">
    <property type="entry name" value="Translation proteins SH3-like domain"/>
    <property type="match status" value="1"/>
</dbReference>
<dbReference type="InterPro" id="IPR012340">
    <property type="entry name" value="NA-bd_OB-fold"/>
</dbReference>
<comment type="subcellular location">
    <subcellularLocation>
        <location evidence="1 7">Cytoplasm</location>
    </subcellularLocation>
</comment>
<dbReference type="Pfam" id="PF09285">
    <property type="entry name" value="Elong-fact-P_C"/>
    <property type="match status" value="1"/>
</dbReference>
<evidence type="ECO:0000256" key="5">
    <source>
        <dbReference type="ARBA" id="ARBA00022768"/>
    </source>
</evidence>
<dbReference type="NCBIfam" id="NF001810">
    <property type="entry name" value="PRK00529.1"/>
    <property type="match status" value="1"/>
</dbReference>
<dbReference type="SUPFAM" id="SSF50249">
    <property type="entry name" value="Nucleic acid-binding proteins"/>
    <property type="match status" value="2"/>
</dbReference>
<dbReference type="NCBIfam" id="TIGR00038">
    <property type="entry name" value="efp"/>
    <property type="match status" value="1"/>
</dbReference>
<evidence type="ECO:0000259" key="10">
    <source>
        <dbReference type="SMART" id="SM00841"/>
    </source>
</evidence>
<comment type="function">
    <text evidence="7">Involved in peptide bond synthesis. Stimulates efficient translation and peptide-bond synthesis on native or reconstituted 70S ribosomes in vitro. Probably functions indirectly by altering the affinity of the ribosome for aminoacyl-tRNA, thus increasing their reactivity as acceptors for peptidyl transferase.</text>
</comment>
<dbReference type="HAMAP" id="MF_00141">
    <property type="entry name" value="EF_P"/>
    <property type="match status" value="1"/>
</dbReference>
<dbReference type="InterPro" id="IPR015365">
    <property type="entry name" value="Elong-fact-P_C"/>
</dbReference>
<evidence type="ECO:0000259" key="11">
    <source>
        <dbReference type="SMART" id="SM01185"/>
    </source>
</evidence>
<dbReference type="AlphaFoldDB" id="A0A1F8BKD3"/>
<proteinExistence type="inferred from homology"/>
<dbReference type="Pfam" id="PF08207">
    <property type="entry name" value="EFP_N"/>
    <property type="match status" value="1"/>
</dbReference>
<dbReference type="SMART" id="SM01185">
    <property type="entry name" value="EFP"/>
    <property type="match status" value="1"/>
</dbReference>
<dbReference type="PANTHER" id="PTHR30053:SF14">
    <property type="entry name" value="TRANSLATION ELONGATION FACTOR KOW-LIKE DOMAIN-CONTAINING PROTEIN"/>
    <property type="match status" value="1"/>
</dbReference>
<keyword evidence="4 7" id="KW-0963">Cytoplasm</keyword>
<dbReference type="FunFam" id="2.40.50.140:FF:000009">
    <property type="entry name" value="Elongation factor P"/>
    <property type="match status" value="1"/>
</dbReference>
<dbReference type="GO" id="GO:0005829">
    <property type="term" value="C:cytosol"/>
    <property type="evidence" value="ECO:0007669"/>
    <property type="project" value="UniProtKB-ARBA"/>
</dbReference>
<dbReference type="GO" id="GO:0043043">
    <property type="term" value="P:peptide biosynthetic process"/>
    <property type="evidence" value="ECO:0007669"/>
    <property type="project" value="InterPro"/>
</dbReference>
<evidence type="ECO:0000256" key="9">
    <source>
        <dbReference type="RuleBase" id="RU004389"/>
    </source>
</evidence>
<dbReference type="FunFam" id="2.30.30.30:FF:000003">
    <property type="entry name" value="Elongation factor P"/>
    <property type="match status" value="1"/>
</dbReference>
<dbReference type="InterPro" id="IPR020599">
    <property type="entry name" value="Transl_elong_fac_P/YeiP"/>
</dbReference>
<reference evidence="12 13" key="1">
    <citation type="journal article" date="2016" name="Nat. Commun.">
        <title>Thousands of microbial genomes shed light on interconnected biogeochemical processes in an aquifer system.</title>
        <authorList>
            <person name="Anantharaman K."/>
            <person name="Brown C.T."/>
            <person name="Hug L.A."/>
            <person name="Sharon I."/>
            <person name="Castelle C.J."/>
            <person name="Probst A.J."/>
            <person name="Thomas B.C."/>
            <person name="Singh A."/>
            <person name="Wilkins M.J."/>
            <person name="Karaoz U."/>
            <person name="Brodie E.L."/>
            <person name="Williams K.H."/>
            <person name="Hubbard S.S."/>
            <person name="Banfield J.F."/>
        </authorList>
    </citation>
    <scope>NUCLEOTIDE SEQUENCE [LARGE SCALE GENOMIC DNA]</scope>
</reference>
<feature type="domain" description="Elongation factor P C-terminal" evidence="10">
    <location>
        <begin position="129"/>
        <end position="184"/>
    </location>
</feature>
<evidence type="ECO:0000256" key="4">
    <source>
        <dbReference type="ARBA" id="ARBA00022490"/>
    </source>
</evidence>
<evidence type="ECO:0000256" key="2">
    <source>
        <dbReference type="ARBA" id="ARBA00004815"/>
    </source>
</evidence>
<accession>A0A1F8BKD3</accession>
<comment type="similarity">
    <text evidence="3 7 9">Belongs to the elongation factor P family.</text>
</comment>
<dbReference type="GO" id="GO:0003746">
    <property type="term" value="F:translation elongation factor activity"/>
    <property type="evidence" value="ECO:0007669"/>
    <property type="project" value="UniProtKB-UniRule"/>
</dbReference>
<evidence type="ECO:0000256" key="6">
    <source>
        <dbReference type="ARBA" id="ARBA00022917"/>
    </source>
</evidence>
<evidence type="ECO:0000256" key="1">
    <source>
        <dbReference type="ARBA" id="ARBA00004496"/>
    </source>
</evidence>
<dbReference type="Gene3D" id="2.40.50.140">
    <property type="entry name" value="Nucleic acid-binding proteins"/>
    <property type="match status" value="2"/>
</dbReference>
<evidence type="ECO:0000313" key="12">
    <source>
        <dbReference type="EMBL" id="OGM64493.1"/>
    </source>
</evidence>
<keyword evidence="5 7" id="KW-0251">Elongation factor</keyword>
<dbReference type="FunFam" id="2.40.50.140:FF:000004">
    <property type="entry name" value="Elongation factor P"/>
    <property type="match status" value="1"/>
</dbReference>
<dbReference type="UniPathway" id="UPA00345"/>
<dbReference type="Gene3D" id="2.30.30.30">
    <property type="match status" value="1"/>
</dbReference>
<comment type="pathway">
    <text evidence="2 7">Protein biosynthesis; polypeptide chain elongation.</text>
</comment>
<dbReference type="InterPro" id="IPR001059">
    <property type="entry name" value="Transl_elong_P/YeiP_cen"/>
</dbReference>
<evidence type="ECO:0000256" key="7">
    <source>
        <dbReference type="HAMAP-Rule" id="MF_00141"/>
    </source>
</evidence>
<gene>
    <name evidence="7" type="primary">efp</name>
    <name evidence="12" type="ORF">A2961_02845</name>
</gene>
<dbReference type="PIRSF" id="PIRSF005901">
    <property type="entry name" value="EF-P"/>
    <property type="match status" value="1"/>
</dbReference>
<evidence type="ECO:0000313" key="13">
    <source>
        <dbReference type="Proteomes" id="UP000177082"/>
    </source>
</evidence>
<dbReference type="EMBL" id="MGHF01000005">
    <property type="protein sequence ID" value="OGM64493.1"/>
    <property type="molecule type" value="Genomic_DNA"/>
</dbReference>
<dbReference type="CDD" id="cd05794">
    <property type="entry name" value="S1_EF-P_repeat_2"/>
    <property type="match status" value="1"/>
</dbReference>
<evidence type="ECO:0000256" key="8">
    <source>
        <dbReference type="NCBIfam" id="TIGR00038"/>
    </source>
</evidence>
<dbReference type="STRING" id="1802519.A2961_02845"/>
<dbReference type="Pfam" id="PF01132">
    <property type="entry name" value="EFP"/>
    <property type="match status" value="1"/>
</dbReference>
<evidence type="ECO:0000256" key="3">
    <source>
        <dbReference type="ARBA" id="ARBA00009479"/>
    </source>
</evidence>
<dbReference type="InterPro" id="IPR011768">
    <property type="entry name" value="Transl_elongation_fac_P"/>
</dbReference>
<keyword evidence="6 7" id="KW-0648">Protein biosynthesis</keyword>
<feature type="domain" description="Translation elongation factor P/YeiP central" evidence="11">
    <location>
        <begin position="67"/>
        <end position="121"/>
    </location>
</feature>
<dbReference type="CDD" id="cd04470">
    <property type="entry name" value="S1_EF-P_repeat_1"/>
    <property type="match status" value="1"/>
</dbReference>
<sequence>MISVTDLRAGKTFLQDGKPCIVTRYEHKKLGRGNAVIKTTVRNIITGAVSEIGFNSGSKVEEINTVKRQLQYLYHDQKSAVFMDPKSYEQIEIPQSLIKEQIVYVKEGESVNVLFWDETPLSLEIPLKVTLAVRETDPGVKGNSASNVYKSATLENDLRVRVPLFVDKGQKIRVDTRTGEYVERAN</sequence>
<dbReference type="InterPro" id="IPR013185">
    <property type="entry name" value="Transl_elong_KOW-like"/>
</dbReference>
<protein>
    <recommendedName>
        <fullName evidence="7 8">Elongation factor P</fullName>
        <shortName evidence="7">EF-P</shortName>
    </recommendedName>
</protein>
<dbReference type="Proteomes" id="UP000177082">
    <property type="component" value="Unassembled WGS sequence"/>
</dbReference>
<dbReference type="InterPro" id="IPR014722">
    <property type="entry name" value="Rib_uL2_dom2"/>
</dbReference>
<dbReference type="PANTHER" id="PTHR30053">
    <property type="entry name" value="ELONGATION FACTOR P"/>
    <property type="match status" value="1"/>
</dbReference>